<dbReference type="EnsemblPlants" id="OMERI01G31000.1">
    <property type="protein sequence ID" value="OMERI01G31000.1"/>
    <property type="gene ID" value="OMERI01G31000"/>
</dbReference>
<reference evidence="2" key="2">
    <citation type="submission" date="2018-05" db="EMBL/GenBank/DDBJ databases">
        <title>OmerRS3 (Oryza meridionalis Reference Sequence Version 3).</title>
        <authorList>
            <person name="Zhang J."/>
            <person name="Kudrna D."/>
            <person name="Lee S."/>
            <person name="Talag J."/>
            <person name="Welchert J."/>
            <person name="Wing R.A."/>
        </authorList>
    </citation>
    <scope>NUCLEOTIDE SEQUENCE [LARGE SCALE GENOMIC DNA]</scope>
    <source>
        <strain evidence="2">cv. OR44</strain>
    </source>
</reference>
<protein>
    <submittedName>
        <fullName evidence="2">Uncharacterized protein</fullName>
    </submittedName>
</protein>
<keyword evidence="3" id="KW-1185">Reference proteome</keyword>
<feature type="compositionally biased region" description="Polar residues" evidence="1">
    <location>
        <begin position="1"/>
        <end position="12"/>
    </location>
</feature>
<feature type="compositionally biased region" description="Pro residues" evidence="1">
    <location>
        <begin position="52"/>
        <end position="61"/>
    </location>
</feature>
<dbReference type="Proteomes" id="UP000008021">
    <property type="component" value="Chromosome 1"/>
</dbReference>
<organism evidence="2">
    <name type="scientific">Oryza meridionalis</name>
    <dbReference type="NCBI Taxonomy" id="40149"/>
    <lineage>
        <taxon>Eukaryota</taxon>
        <taxon>Viridiplantae</taxon>
        <taxon>Streptophyta</taxon>
        <taxon>Embryophyta</taxon>
        <taxon>Tracheophyta</taxon>
        <taxon>Spermatophyta</taxon>
        <taxon>Magnoliopsida</taxon>
        <taxon>Liliopsida</taxon>
        <taxon>Poales</taxon>
        <taxon>Poaceae</taxon>
        <taxon>BOP clade</taxon>
        <taxon>Oryzoideae</taxon>
        <taxon>Oryzeae</taxon>
        <taxon>Oryzinae</taxon>
        <taxon>Oryza</taxon>
    </lineage>
</organism>
<evidence type="ECO:0000313" key="2">
    <source>
        <dbReference type="EnsemblPlants" id="OMERI01G31000.1"/>
    </source>
</evidence>
<dbReference type="Gramene" id="OMERI01G31000.1">
    <property type="protein sequence ID" value="OMERI01G31000.1"/>
    <property type="gene ID" value="OMERI01G31000"/>
</dbReference>
<dbReference type="HOGENOM" id="CLU_2926541_0_0_1"/>
<name>A0A0E0C8X9_9ORYZ</name>
<proteinExistence type="predicted"/>
<dbReference type="AlphaFoldDB" id="A0A0E0C8X9"/>
<sequence length="61" mass="6632">MSSTTGSPTWSRHGQAARPLVPLIRHKEGCSPCREDGRRQVLHRAPSWSSSPPCPSPALRG</sequence>
<accession>A0A0E0C8X9</accession>
<evidence type="ECO:0000256" key="1">
    <source>
        <dbReference type="SAM" id="MobiDB-lite"/>
    </source>
</evidence>
<feature type="compositionally biased region" description="Basic and acidic residues" evidence="1">
    <location>
        <begin position="25"/>
        <end position="39"/>
    </location>
</feature>
<reference evidence="2" key="1">
    <citation type="submission" date="2015-04" db="UniProtKB">
        <authorList>
            <consortium name="EnsemblPlants"/>
        </authorList>
    </citation>
    <scope>IDENTIFICATION</scope>
</reference>
<feature type="region of interest" description="Disordered" evidence="1">
    <location>
        <begin position="1"/>
        <end position="61"/>
    </location>
</feature>
<evidence type="ECO:0000313" key="3">
    <source>
        <dbReference type="Proteomes" id="UP000008021"/>
    </source>
</evidence>